<protein>
    <submittedName>
        <fullName evidence="1">Uncharacterized protein</fullName>
    </submittedName>
</protein>
<accession>A0A498K0F8</accession>
<evidence type="ECO:0000313" key="2">
    <source>
        <dbReference type="Proteomes" id="UP000290289"/>
    </source>
</evidence>
<dbReference type="Proteomes" id="UP000290289">
    <property type="component" value="Chromosome 4"/>
</dbReference>
<dbReference type="EMBL" id="RDQH01000330">
    <property type="protein sequence ID" value="RXI01091.1"/>
    <property type="molecule type" value="Genomic_DNA"/>
</dbReference>
<dbReference type="AlphaFoldDB" id="A0A498K0F8"/>
<evidence type="ECO:0000313" key="1">
    <source>
        <dbReference type="EMBL" id="RXI01091.1"/>
    </source>
</evidence>
<sequence length="65" mass="7379">MMWLPFEPHGENGIIVVLVSIEPETSNNCFHRPFLLALHPPGDTTTKPGNFLHNSLTRYYTIGKE</sequence>
<organism evidence="1 2">
    <name type="scientific">Malus domestica</name>
    <name type="common">Apple</name>
    <name type="synonym">Pyrus malus</name>
    <dbReference type="NCBI Taxonomy" id="3750"/>
    <lineage>
        <taxon>Eukaryota</taxon>
        <taxon>Viridiplantae</taxon>
        <taxon>Streptophyta</taxon>
        <taxon>Embryophyta</taxon>
        <taxon>Tracheophyta</taxon>
        <taxon>Spermatophyta</taxon>
        <taxon>Magnoliopsida</taxon>
        <taxon>eudicotyledons</taxon>
        <taxon>Gunneridae</taxon>
        <taxon>Pentapetalae</taxon>
        <taxon>rosids</taxon>
        <taxon>fabids</taxon>
        <taxon>Rosales</taxon>
        <taxon>Rosaceae</taxon>
        <taxon>Amygdaloideae</taxon>
        <taxon>Maleae</taxon>
        <taxon>Malus</taxon>
    </lineage>
</organism>
<reference evidence="1 2" key="1">
    <citation type="submission" date="2018-10" db="EMBL/GenBank/DDBJ databases">
        <title>A high-quality apple genome assembly.</title>
        <authorList>
            <person name="Hu J."/>
        </authorList>
    </citation>
    <scope>NUCLEOTIDE SEQUENCE [LARGE SCALE GENOMIC DNA]</scope>
    <source>
        <strain evidence="2">cv. HFTH1</strain>
        <tissue evidence="1">Young leaf</tissue>
    </source>
</reference>
<comment type="caution">
    <text evidence="1">The sequence shown here is derived from an EMBL/GenBank/DDBJ whole genome shotgun (WGS) entry which is preliminary data.</text>
</comment>
<gene>
    <name evidence="1" type="ORF">DVH24_001325</name>
</gene>
<name>A0A498K0F8_MALDO</name>
<keyword evidence="2" id="KW-1185">Reference proteome</keyword>
<proteinExistence type="predicted"/>